<evidence type="ECO:0000256" key="12">
    <source>
        <dbReference type="SAM" id="MobiDB-lite"/>
    </source>
</evidence>
<keyword evidence="10" id="KW-0496">Mitochondrion</keyword>
<keyword evidence="8" id="KW-1133">Transmembrane helix</keyword>
<dbReference type="PANTHER" id="PTHR12358:SF101">
    <property type="entry name" value="MITOCHONDRIAL IMPORT INNER MEMBRANE TRANSLOCASE SUBUNIT TIM54"/>
    <property type="match status" value="1"/>
</dbReference>
<keyword evidence="9" id="KW-0811">Translocation</keyword>
<dbReference type="GO" id="GO:0005743">
    <property type="term" value="C:mitochondrial inner membrane"/>
    <property type="evidence" value="ECO:0007669"/>
    <property type="project" value="UniProtKB-SubCell"/>
</dbReference>
<keyword evidence="11" id="KW-0472">Membrane</keyword>
<feature type="compositionally biased region" description="Polar residues" evidence="12">
    <location>
        <begin position="246"/>
        <end position="255"/>
    </location>
</feature>
<keyword evidence="4" id="KW-0813">Transport</keyword>
<keyword evidence="6" id="KW-0999">Mitochondrion inner membrane</keyword>
<evidence type="ECO:0000256" key="4">
    <source>
        <dbReference type="ARBA" id="ARBA00022448"/>
    </source>
</evidence>
<dbReference type="InterPro" id="IPR050187">
    <property type="entry name" value="Lipid_Phosphate_FormReg"/>
</dbReference>
<evidence type="ECO:0000256" key="1">
    <source>
        <dbReference type="ARBA" id="ARBA00004434"/>
    </source>
</evidence>
<feature type="compositionally biased region" description="Basic and acidic residues" evidence="12">
    <location>
        <begin position="306"/>
        <end position="318"/>
    </location>
</feature>
<evidence type="ECO:0000313" key="13">
    <source>
        <dbReference type="EMBL" id="VVT57954.1"/>
    </source>
</evidence>
<evidence type="ECO:0000256" key="11">
    <source>
        <dbReference type="ARBA" id="ARBA00023136"/>
    </source>
</evidence>
<protein>
    <recommendedName>
        <fullName evidence="3">Mitochondrial import inner membrane translocase subunit TIM54</fullName>
    </recommendedName>
</protein>
<dbReference type="PANTHER" id="PTHR12358">
    <property type="entry name" value="SPHINGOSINE KINASE"/>
    <property type="match status" value="1"/>
</dbReference>
<gene>
    <name evidence="13" type="ORF">SAPINGB_P005964</name>
</gene>
<evidence type="ECO:0000256" key="10">
    <source>
        <dbReference type="ARBA" id="ARBA00023128"/>
    </source>
</evidence>
<proteinExistence type="inferred from homology"/>
<keyword evidence="7" id="KW-0653">Protein transport</keyword>
<feature type="region of interest" description="Disordered" evidence="12">
    <location>
        <begin position="1"/>
        <end position="41"/>
    </location>
</feature>
<feature type="compositionally biased region" description="Basic and acidic residues" evidence="12">
    <location>
        <begin position="275"/>
        <end position="294"/>
    </location>
</feature>
<keyword evidence="5" id="KW-0812">Transmembrane</keyword>
<evidence type="ECO:0000256" key="5">
    <source>
        <dbReference type="ARBA" id="ARBA00022692"/>
    </source>
</evidence>
<reference evidence="13 14" key="1">
    <citation type="submission" date="2019-09" db="EMBL/GenBank/DDBJ databases">
        <authorList>
            <person name="Brejova B."/>
        </authorList>
    </citation>
    <scope>NUCLEOTIDE SEQUENCE [LARGE SCALE GENOMIC DNA]</scope>
</reference>
<keyword evidence="14" id="KW-1185">Reference proteome</keyword>
<feature type="region of interest" description="Disordered" evidence="12">
    <location>
        <begin position="246"/>
        <end position="329"/>
    </location>
</feature>
<feature type="compositionally biased region" description="Low complexity" evidence="12">
    <location>
        <begin position="14"/>
        <end position="29"/>
    </location>
</feature>
<evidence type="ECO:0000256" key="6">
    <source>
        <dbReference type="ARBA" id="ARBA00022792"/>
    </source>
</evidence>
<dbReference type="AlphaFoldDB" id="A0A5E8C2I1"/>
<name>A0A5E8C2I1_9ASCO</name>
<evidence type="ECO:0000256" key="7">
    <source>
        <dbReference type="ARBA" id="ARBA00022927"/>
    </source>
</evidence>
<comment type="similarity">
    <text evidence="2">Belongs to the TIM54 family.</text>
</comment>
<organism evidence="13 14">
    <name type="scientific">Magnusiomyces paraingens</name>
    <dbReference type="NCBI Taxonomy" id="2606893"/>
    <lineage>
        <taxon>Eukaryota</taxon>
        <taxon>Fungi</taxon>
        <taxon>Dikarya</taxon>
        <taxon>Ascomycota</taxon>
        <taxon>Saccharomycotina</taxon>
        <taxon>Dipodascomycetes</taxon>
        <taxon>Dipodascales</taxon>
        <taxon>Dipodascaceae</taxon>
        <taxon>Magnusiomyces</taxon>
    </lineage>
</organism>
<evidence type="ECO:0000256" key="9">
    <source>
        <dbReference type="ARBA" id="ARBA00023010"/>
    </source>
</evidence>
<evidence type="ECO:0000256" key="2">
    <source>
        <dbReference type="ARBA" id="ARBA00006355"/>
    </source>
</evidence>
<dbReference type="Pfam" id="PF11711">
    <property type="entry name" value="Tim54"/>
    <property type="match status" value="1"/>
</dbReference>
<dbReference type="GO" id="GO:0015031">
    <property type="term" value="P:protein transport"/>
    <property type="evidence" value="ECO:0007669"/>
    <property type="project" value="UniProtKB-KW"/>
</dbReference>
<dbReference type="Proteomes" id="UP000398389">
    <property type="component" value="Unassembled WGS sequence"/>
</dbReference>
<evidence type="ECO:0000256" key="8">
    <source>
        <dbReference type="ARBA" id="ARBA00022989"/>
    </source>
</evidence>
<sequence length="499" mass="55654">MDSKPTEPAPPAAAPAATEPAASTTASTVPKPPKSKGYTNPALQAMGIPRLRLPSRNWCIFWAVVGGVTGLIVYDRHERKTRRQFWKDTVASFATTPLDTMELPRKVTVYMTPPPNDYLDVTQAHFRQYIKPVLTAAAVDYTVRTESRQGEIRAMVAEEIRNKRRKSKGLPETPPDPKLFKDDVERQAELGITRDPTGGVICIGRGAYKEYLNGLQEGWLGPLDPPAEPVEELQPAVVESLDNVTEASTTQQIVSSPVPIAKTTEKEQEDAAAFPDKDADERDIMGYEEEKPKAVEASTEEASAEEPVKEEEPKDKRPPVTKPYILGMNRGPKVWGPELPPGSDSDLLAASPEEVSEPIAVLEHRHVLGFLSIPVRVKRFFSRHNLSDKLGESTAVVVYNVFRPFYSGSENQEFEPNDRESDVDSLVVEETADWPTRWRQKALDNNSEWIWPLGVDERIASKLRIYDADADLKAKFVELKAQKPEKTEKSIESSTEEKV</sequence>
<dbReference type="RefSeq" id="XP_031856569.1">
    <property type="nucleotide sequence ID" value="XM_032000678.1"/>
</dbReference>
<dbReference type="InterPro" id="IPR021056">
    <property type="entry name" value="Mt_import_IM_translocase_Tim54"/>
</dbReference>
<dbReference type="EMBL" id="CABVLU010000005">
    <property type="protein sequence ID" value="VVT57954.1"/>
    <property type="molecule type" value="Genomic_DNA"/>
</dbReference>
<accession>A0A5E8C2I1</accession>
<dbReference type="OrthoDB" id="5598305at2759"/>
<evidence type="ECO:0000256" key="3">
    <source>
        <dbReference type="ARBA" id="ARBA00020796"/>
    </source>
</evidence>
<evidence type="ECO:0000313" key="14">
    <source>
        <dbReference type="Proteomes" id="UP000398389"/>
    </source>
</evidence>
<comment type="subcellular location">
    <subcellularLocation>
        <location evidence="1">Mitochondrion inner membrane</location>
        <topology evidence="1">Single-pass membrane protein</topology>
    </subcellularLocation>
</comment>
<dbReference type="GeneID" id="43584778"/>